<dbReference type="AlphaFoldDB" id="A0A067Q0H6"/>
<dbReference type="OrthoDB" id="6513042at2759"/>
<dbReference type="PANTHER" id="PTHR10887">
    <property type="entry name" value="DNA2/NAM7 HELICASE FAMILY"/>
    <property type="match status" value="1"/>
</dbReference>
<evidence type="ECO:0000313" key="1">
    <source>
        <dbReference type="EMBL" id="KDQ56116.1"/>
    </source>
</evidence>
<keyword evidence="2" id="KW-1185">Reference proteome</keyword>
<dbReference type="Gene3D" id="3.40.50.300">
    <property type="entry name" value="P-loop containing nucleotide triphosphate hydrolases"/>
    <property type="match status" value="1"/>
</dbReference>
<protein>
    <recommendedName>
        <fullName evidence="3">DNA2/NAM7 helicase helicase domain-containing protein</fullName>
    </recommendedName>
</protein>
<dbReference type="InterPro" id="IPR045055">
    <property type="entry name" value="DNA2/NAM7-like"/>
</dbReference>
<dbReference type="PANTHER" id="PTHR10887:SF495">
    <property type="entry name" value="HELICASE SENATAXIN ISOFORM X1-RELATED"/>
    <property type="match status" value="1"/>
</dbReference>
<dbReference type="EMBL" id="KL197723">
    <property type="protein sequence ID" value="KDQ56116.1"/>
    <property type="molecule type" value="Genomic_DNA"/>
</dbReference>
<dbReference type="Proteomes" id="UP000027265">
    <property type="component" value="Unassembled WGS sequence"/>
</dbReference>
<dbReference type="InterPro" id="IPR027417">
    <property type="entry name" value="P-loop_NTPase"/>
</dbReference>
<dbReference type="HOGENOM" id="CLU_141753_0_0_1"/>
<evidence type="ECO:0000313" key="2">
    <source>
        <dbReference type="Proteomes" id="UP000027265"/>
    </source>
</evidence>
<dbReference type="SUPFAM" id="SSF52540">
    <property type="entry name" value="P-loop containing nucleoside triphosphate hydrolases"/>
    <property type="match status" value="1"/>
</dbReference>
<organism evidence="1 2">
    <name type="scientific">Jaapia argillacea MUCL 33604</name>
    <dbReference type="NCBI Taxonomy" id="933084"/>
    <lineage>
        <taxon>Eukaryota</taxon>
        <taxon>Fungi</taxon>
        <taxon>Dikarya</taxon>
        <taxon>Basidiomycota</taxon>
        <taxon>Agaricomycotina</taxon>
        <taxon>Agaricomycetes</taxon>
        <taxon>Agaricomycetidae</taxon>
        <taxon>Jaapiales</taxon>
        <taxon>Jaapiaceae</taxon>
        <taxon>Jaapia</taxon>
    </lineage>
</organism>
<dbReference type="Pfam" id="PF13604">
    <property type="entry name" value="AAA_30"/>
    <property type="match status" value="1"/>
</dbReference>
<proteinExistence type="predicted"/>
<name>A0A067Q0H6_9AGAM</name>
<accession>A0A067Q0H6</accession>
<gene>
    <name evidence="1" type="ORF">JAAARDRAFT_133150</name>
</gene>
<sequence length="159" mass="18237">MVGPPGTGKTTTISVAVSHWARNRLPVWIIAQSNVAVKNIAESLAKRDVDFTLIVSKEFYVEWHEHIYEKIQERIIRSDEMPEEPLDVQRRLGGCCVILCTLSMLSNPVVEDRGIFELVRPERLVIDEASQINISDFMVRSDCQLTGLKRLLAHTFRFW</sequence>
<evidence type="ECO:0008006" key="3">
    <source>
        <dbReference type="Google" id="ProtNLM"/>
    </source>
</evidence>
<reference evidence="2" key="1">
    <citation type="journal article" date="2014" name="Proc. Natl. Acad. Sci. U.S.A.">
        <title>Extensive sampling of basidiomycete genomes demonstrates inadequacy of the white-rot/brown-rot paradigm for wood decay fungi.</title>
        <authorList>
            <person name="Riley R."/>
            <person name="Salamov A.A."/>
            <person name="Brown D.W."/>
            <person name="Nagy L.G."/>
            <person name="Floudas D."/>
            <person name="Held B.W."/>
            <person name="Levasseur A."/>
            <person name="Lombard V."/>
            <person name="Morin E."/>
            <person name="Otillar R."/>
            <person name="Lindquist E.A."/>
            <person name="Sun H."/>
            <person name="LaButti K.M."/>
            <person name="Schmutz J."/>
            <person name="Jabbour D."/>
            <person name="Luo H."/>
            <person name="Baker S.E."/>
            <person name="Pisabarro A.G."/>
            <person name="Walton J.D."/>
            <person name="Blanchette R.A."/>
            <person name="Henrissat B."/>
            <person name="Martin F."/>
            <person name="Cullen D."/>
            <person name="Hibbett D.S."/>
            <person name="Grigoriev I.V."/>
        </authorList>
    </citation>
    <scope>NUCLEOTIDE SEQUENCE [LARGE SCALE GENOMIC DNA]</scope>
    <source>
        <strain evidence="2">MUCL 33604</strain>
    </source>
</reference>
<dbReference type="STRING" id="933084.A0A067Q0H6"/>
<dbReference type="InParanoid" id="A0A067Q0H6"/>